<name>S4PTJ4_9NEOP</name>
<reference evidence="1" key="1">
    <citation type="journal article" date="2013" name="BMC Genomics">
        <title>Unscrambling butterfly oogenesis.</title>
        <authorList>
            <person name="Carter J.M."/>
            <person name="Baker S.C."/>
            <person name="Pink R."/>
            <person name="Carter D.R."/>
            <person name="Collins A."/>
            <person name="Tomlin J."/>
            <person name="Gibbs M."/>
            <person name="Breuker C.J."/>
        </authorList>
    </citation>
    <scope>NUCLEOTIDE SEQUENCE</scope>
    <source>
        <tissue evidence="1">Ovary</tissue>
    </source>
</reference>
<accession>S4PTJ4</accession>
<evidence type="ECO:0000313" key="1">
    <source>
        <dbReference type="EMBL" id="JAA80627.1"/>
    </source>
</evidence>
<proteinExistence type="predicted"/>
<reference evidence="1" key="2">
    <citation type="submission" date="2013-05" db="EMBL/GenBank/DDBJ databases">
        <authorList>
            <person name="Carter J.-M."/>
            <person name="Baker S.C."/>
            <person name="Pink R."/>
            <person name="Carter D.R.F."/>
            <person name="Collins A."/>
            <person name="Tomlin J."/>
            <person name="Gibbs M."/>
            <person name="Breuker C.J."/>
        </authorList>
    </citation>
    <scope>NUCLEOTIDE SEQUENCE</scope>
    <source>
        <tissue evidence="1">Ovary</tissue>
    </source>
</reference>
<dbReference type="AlphaFoldDB" id="S4PTJ4"/>
<sequence>MATLLNNLPSNMSDGFITEYKPIPNSGSKVQKRSLAKMMLALINDDQQPANTSSNVIPPIFDAEAKIPLL</sequence>
<feature type="non-terminal residue" evidence="1">
    <location>
        <position position="70"/>
    </location>
</feature>
<dbReference type="EMBL" id="GAIX01011933">
    <property type="protein sequence ID" value="JAA80627.1"/>
    <property type="molecule type" value="Transcribed_RNA"/>
</dbReference>
<protein>
    <submittedName>
        <fullName evidence="1">Uncharacterized protein</fullName>
    </submittedName>
</protein>
<organism evidence="1">
    <name type="scientific">Pararge aegeria</name>
    <name type="common">speckled wood butterfly</name>
    <dbReference type="NCBI Taxonomy" id="116150"/>
    <lineage>
        <taxon>Eukaryota</taxon>
        <taxon>Metazoa</taxon>
        <taxon>Ecdysozoa</taxon>
        <taxon>Arthropoda</taxon>
        <taxon>Hexapoda</taxon>
        <taxon>Insecta</taxon>
        <taxon>Pterygota</taxon>
        <taxon>Neoptera</taxon>
        <taxon>Endopterygota</taxon>
        <taxon>Lepidoptera</taxon>
        <taxon>Glossata</taxon>
        <taxon>Ditrysia</taxon>
        <taxon>Papilionoidea</taxon>
        <taxon>Nymphalidae</taxon>
        <taxon>Satyrinae</taxon>
        <taxon>Satyrini</taxon>
        <taxon>Parargina</taxon>
        <taxon>Pararge</taxon>
    </lineage>
</organism>